<proteinExistence type="predicted"/>
<gene>
    <name evidence="1" type="ORF">FGF04_04625</name>
</gene>
<dbReference type="InterPro" id="IPR010064">
    <property type="entry name" value="HK97-gp10_tail"/>
</dbReference>
<dbReference type="OrthoDB" id="4244493at2"/>
<accession>A0A5B0BJL5</accession>
<dbReference type="Proteomes" id="UP000324965">
    <property type="component" value="Unassembled WGS sequence"/>
</dbReference>
<organism evidence="1 2">
    <name type="scientific">Streptomyces apricus</name>
    <dbReference type="NCBI Taxonomy" id="1828112"/>
    <lineage>
        <taxon>Bacteria</taxon>
        <taxon>Bacillati</taxon>
        <taxon>Actinomycetota</taxon>
        <taxon>Actinomycetes</taxon>
        <taxon>Kitasatosporales</taxon>
        <taxon>Streptomycetaceae</taxon>
        <taxon>Streptomyces</taxon>
    </lineage>
</organism>
<dbReference type="RefSeq" id="WP_149509927.1">
    <property type="nucleotide sequence ID" value="NZ_VDFC01000013.1"/>
</dbReference>
<keyword evidence="2" id="KW-1185">Reference proteome</keyword>
<reference evidence="1 2" key="1">
    <citation type="submission" date="2019-05" db="EMBL/GenBank/DDBJ databases">
        <authorList>
            <person name="Hariharan J."/>
            <person name="Choudoir M.J."/>
            <person name="Diebold P."/>
            <person name="Panke-Buisse K."/>
            <person name="Buckley D.H."/>
        </authorList>
    </citation>
    <scope>NUCLEOTIDE SEQUENCE [LARGE SCALE GENOMIC DNA]</scope>
    <source>
        <strain evidence="1 2">SUN51</strain>
    </source>
</reference>
<dbReference type="EMBL" id="VDFC01000013">
    <property type="protein sequence ID" value="KAA0941846.1"/>
    <property type="molecule type" value="Genomic_DNA"/>
</dbReference>
<protein>
    <submittedName>
        <fullName evidence="1">HK97 gp10 family phage protein</fullName>
    </submittedName>
</protein>
<sequence>MDIQLDEAAIRALTGHRAVHKAVVDTAEQGRDFARSIAPVDTGRYRDSIEVRKDGDEAEIVSELDYAPHIEHGTRHMPGQHIFGRTLDSLRSSGQP</sequence>
<comment type="caution">
    <text evidence="1">The sequence shown here is derived from an EMBL/GenBank/DDBJ whole genome shotgun (WGS) entry which is preliminary data.</text>
</comment>
<name>A0A5B0BJL5_9ACTN</name>
<dbReference type="AlphaFoldDB" id="A0A5B0BJL5"/>
<evidence type="ECO:0000313" key="1">
    <source>
        <dbReference type="EMBL" id="KAA0941846.1"/>
    </source>
</evidence>
<dbReference type="Pfam" id="PF04883">
    <property type="entry name" value="HK97-gp10_like"/>
    <property type="match status" value="1"/>
</dbReference>
<evidence type="ECO:0000313" key="2">
    <source>
        <dbReference type="Proteomes" id="UP000324965"/>
    </source>
</evidence>